<dbReference type="Proteomes" id="UP000579153">
    <property type="component" value="Unassembled WGS sequence"/>
</dbReference>
<evidence type="ECO:0000256" key="1">
    <source>
        <dbReference type="SAM" id="Phobius"/>
    </source>
</evidence>
<proteinExistence type="predicted"/>
<keyword evidence="3" id="KW-1185">Reference proteome</keyword>
<dbReference type="RefSeq" id="WP_185078155.1">
    <property type="nucleotide sequence ID" value="NZ_JACHMB010000001.1"/>
</dbReference>
<dbReference type="AlphaFoldDB" id="A0A7W9GK58"/>
<evidence type="ECO:0000313" key="3">
    <source>
        <dbReference type="Proteomes" id="UP000579153"/>
    </source>
</evidence>
<keyword evidence="1" id="KW-0812">Transmembrane</keyword>
<comment type="caution">
    <text evidence="2">The sequence shown here is derived from an EMBL/GenBank/DDBJ whole genome shotgun (WGS) entry which is preliminary data.</text>
</comment>
<feature type="transmembrane region" description="Helical" evidence="1">
    <location>
        <begin position="37"/>
        <end position="61"/>
    </location>
</feature>
<protein>
    <submittedName>
        <fullName evidence="2">Uncharacterized protein</fullName>
    </submittedName>
</protein>
<keyword evidence="1" id="KW-1133">Transmembrane helix</keyword>
<feature type="transmembrane region" description="Helical" evidence="1">
    <location>
        <begin position="73"/>
        <end position="94"/>
    </location>
</feature>
<feature type="transmembrane region" description="Helical" evidence="1">
    <location>
        <begin position="100"/>
        <end position="121"/>
    </location>
</feature>
<reference evidence="2 3" key="1">
    <citation type="submission" date="2020-08" db="EMBL/GenBank/DDBJ databases">
        <title>Sequencing the genomes of 1000 actinobacteria strains.</title>
        <authorList>
            <person name="Klenk H.-P."/>
        </authorList>
    </citation>
    <scope>NUCLEOTIDE SEQUENCE [LARGE SCALE GENOMIC DNA]</scope>
    <source>
        <strain evidence="2 3">DSM 45507</strain>
    </source>
</reference>
<gene>
    <name evidence="2" type="ORF">HD596_012128</name>
</gene>
<organism evidence="2 3">
    <name type="scientific">Nonomuraea jabiensis</name>
    <dbReference type="NCBI Taxonomy" id="882448"/>
    <lineage>
        <taxon>Bacteria</taxon>
        <taxon>Bacillati</taxon>
        <taxon>Actinomycetota</taxon>
        <taxon>Actinomycetes</taxon>
        <taxon>Streptosporangiales</taxon>
        <taxon>Streptosporangiaceae</taxon>
        <taxon>Nonomuraea</taxon>
    </lineage>
</organism>
<feature type="transmembrane region" description="Helical" evidence="1">
    <location>
        <begin position="7"/>
        <end position="31"/>
    </location>
</feature>
<keyword evidence="1" id="KW-0472">Membrane</keyword>
<name>A0A7W9GK58_9ACTN</name>
<evidence type="ECO:0000313" key="2">
    <source>
        <dbReference type="EMBL" id="MBB5785372.1"/>
    </source>
</evidence>
<dbReference type="EMBL" id="JACHMB010000001">
    <property type="protein sequence ID" value="MBB5785372.1"/>
    <property type="molecule type" value="Genomic_DNA"/>
</dbReference>
<accession>A0A7W9GK58</accession>
<sequence length="126" mass="13117">MDALRRALGWLSLLYALIFLSFGLLHAGIAFGPVREAVIVPAAIVETLCAGAMFAGAYGVLAERAWAWDGIIYSHAAALGGVLMGILALALGAGPSSALLSWYHSVIAVLLATGLAGSFYVSRVRR</sequence>